<accession>A0A0F9NHG4</accession>
<reference evidence="1" key="1">
    <citation type="journal article" date="2015" name="Nature">
        <title>Complex archaea that bridge the gap between prokaryotes and eukaryotes.</title>
        <authorList>
            <person name="Spang A."/>
            <person name="Saw J.H."/>
            <person name="Jorgensen S.L."/>
            <person name="Zaremba-Niedzwiedzka K."/>
            <person name="Martijn J."/>
            <person name="Lind A.E."/>
            <person name="van Eijk R."/>
            <person name="Schleper C."/>
            <person name="Guy L."/>
            <person name="Ettema T.J."/>
        </authorList>
    </citation>
    <scope>NUCLEOTIDE SEQUENCE</scope>
</reference>
<proteinExistence type="predicted"/>
<dbReference type="AlphaFoldDB" id="A0A0F9NHG4"/>
<name>A0A0F9NHG4_9ZZZZ</name>
<dbReference type="EMBL" id="LAZR01003378">
    <property type="protein sequence ID" value="KKN18965.1"/>
    <property type="molecule type" value="Genomic_DNA"/>
</dbReference>
<evidence type="ECO:0000313" key="1">
    <source>
        <dbReference type="EMBL" id="KKN18965.1"/>
    </source>
</evidence>
<protein>
    <submittedName>
        <fullName evidence="1">Uncharacterized protein</fullName>
    </submittedName>
</protein>
<sequence length="150" mass="16289">MAELLTCRRGVVAVLEGCKGLPAKLMLEGFEPVASIIESLQVDQAVNIQFMTSLKDAVYAYVFGDQMGSITIQGLAFAGVCQGSNSGLKDAFDYYKDFRAAKRQEVITITFGPESFSGFLTRMRMQPRDPLAVTVGFDLTFNTLPKKGGG</sequence>
<gene>
    <name evidence="1" type="ORF">LCGC14_0950500</name>
</gene>
<comment type="caution">
    <text evidence="1">The sequence shown here is derived from an EMBL/GenBank/DDBJ whole genome shotgun (WGS) entry which is preliminary data.</text>
</comment>
<organism evidence="1">
    <name type="scientific">marine sediment metagenome</name>
    <dbReference type="NCBI Taxonomy" id="412755"/>
    <lineage>
        <taxon>unclassified sequences</taxon>
        <taxon>metagenomes</taxon>
        <taxon>ecological metagenomes</taxon>
    </lineage>
</organism>